<evidence type="ECO:0000256" key="5">
    <source>
        <dbReference type="ARBA" id="ARBA00023004"/>
    </source>
</evidence>
<proteinExistence type="predicted"/>
<feature type="binding site" description="covalent" evidence="6">
    <location>
        <position position="35"/>
    </location>
    <ligand>
        <name>heme c</name>
        <dbReference type="ChEBI" id="CHEBI:61717"/>
    </ligand>
</feature>
<name>A0A0U3KD90_9BACT</name>
<dbReference type="Pfam" id="PF00034">
    <property type="entry name" value="Cytochrom_C"/>
    <property type="match status" value="1"/>
</dbReference>
<keyword evidence="5 6" id="KW-0408">Iron</keyword>
<evidence type="ECO:0000256" key="6">
    <source>
        <dbReference type="PIRSR" id="PIRSR602324-1"/>
    </source>
</evidence>
<feature type="chain" id="PRO_5006840905" evidence="7">
    <location>
        <begin position="22"/>
        <end position="102"/>
    </location>
</feature>
<evidence type="ECO:0000256" key="3">
    <source>
        <dbReference type="ARBA" id="ARBA00022723"/>
    </source>
</evidence>
<evidence type="ECO:0000256" key="1">
    <source>
        <dbReference type="ARBA" id="ARBA00022448"/>
    </source>
</evidence>
<evidence type="ECO:0000259" key="8">
    <source>
        <dbReference type="PROSITE" id="PS51007"/>
    </source>
</evidence>
<feature type="signal peptide" evidence="7">
    <location>
        <begin position="1"/>
        <end position="21"/>
    </location>
</feature>
<dbReference type="AlphaFoldDB" id="A0A0U3KD90"/>
<keyword evidence="1" id="KW-0813">Transport</keyword>
<feature type="binding site" description="covalent" evidence="6">
    <location>
        <position position="31"/>
    </location>
    <ligand>
        <name>heme c</name>
        <dbReference type="ChEBI" id="CHEBI:61717"/>
    </ligand>
</feature>
<comment type="PTM">
    <text evidence="6">Binds 1 heme c group covalently per subunit.</text>
</comment>
<evidence type="ECO:0000313" key="9">
    <source>
        <dbReference type="EMBL" id="ALV86681.1"/>
    </source>
</evidence>
<dbReference type="InterPro" id="IPR002324">
    <property type="entry name" value="Cyt_c_ID"/>
</dbReference>
<evidence type="ECO:0000256" key="7">
    <source>
        <dbReference type="SAM" id="SignalP"/>
    </source>
</evidence>
<dbReference type="InterPro" id="IPR036909">
    <property type="entry name" value="Cyt_c-like_dom_sf"/>
</dbReference>
<organism evidence="9">
    <name type="scientific">uncultured bacterium 51</name>
    <dbReference type="NCBI Taxonomy" id="1748279"/>
    <lineage>
        <taxon>Bacteria</taxon>
        <taxon>environmental samples</taxon>
    </lineage>
</organism>
<dbReference type="SUPFAM" id="SSF46626">
    <property type="entry name" value="Cytochrome c"/>
    <property type="match status" value="1"/>
</dbReference>
<accession>A0A0U3KD90</accession>
<evidence type="ECO:0000256" key="2">
    <source>
        <dbReference type="ARBA" id="ARBA00022617"/>
    </source>
</evidence>
<keyword evidence="2 6" id="KW-0349">Heme</keyword>
<protein>
    <submittedName>
        <fullName evidence="9">Cytochrome C</fullName>
    </submittedName>
</protein>
<feature type="binding site" description="covalent" evidence="6">
    <location>
        <position position="80"/>
    </location>
    <ligand>
        <name>heme c</name>
        <dbReference type="ChEBI" id="CHEBI:61717"/>
    </ligand>
</feature>
<keyword evidence="4" id="KW-0249">Electron transport</keyword>
<keyword evidence="7" id="KW-0732">Signal</keyword>
<dbReference type="Gene3D" id="1.10.760.10">
    <property type="entry name" value="Cytochrome c-like domain"/>
    <property type="match status" value="1"/>
</dbReference>
<keyword evidence="3 6" id="KW-0479">Metal-binding</keyword>
<dbReference type="GO" id="GO:0009055">
    <property type="term" value="F:electron transfer activity"/>
    <property type="evidence" value="ECO:0007669"/>
    <property type="project" value="InterPro"/>
</dbReference>
<dbReference type="InterPro" id="IPR009056">
    <property type="entry name" value="Cyt_c-like_dom"/>
</dbReference>
<dbReference type="GO" id="GO:0005506">
    <property type="term" value="F:iron ion binding"/>
    <property type="evidence" value="ECO:0007669"/>
    <property type="project" value="InterPro"/>
</dbReference>
<sequence>MKTVLILGLALASAASMPALANADLAQKKNCMACHATDKKLIGPGYKEVAAKYAGQKDAADKLAQKIVKGGVGAWGQVPMPANPQVSEAEAKQLATWVLSVK</sequence>
<feature type="domain" description="Cytochrome c" evidence="8">
    <location>
        <begin position="12"/>
        <end position="102"/>
    </location>
</feature>
<evidence type="ECO:0000256" key="4">
    <source>
        <dbReference type="ARBA" id="ARBA00022982"/>
    </source>
</evidence>
<dbReference type="PROSITE" id="PS51007">
    <property type="entry name" value="CYTC"/>
    <property type="match status" value="1"/>
</dbReference>
<dbReference type="GO" id="GO:0020037">
    <property type="term" value="F:heme binding"/>
    <property type="evidence" value="ECO:0007669"/>
    <property type="project" value="InterPro"/>
</dbReference>
<reference evidence="9" key="1">
    <citation type="submission" date="2015-10" db="EMBL/GenBank/DDBJ databases">
        <title>Biosynthesis of SCL-MCL polyhydroxyalkanoates by metagenomic clones in Pseudomonas putida.</title>
        <authorList>
            <person name="Cheng J."/>
            <person name="Charles T.C."/>
        </authorList>
    </citation>
    <scope>NUCLEOTIDE SEQUENCE</scope>
</reference>
<dbReference type="EMBL" id="KT944272">
    <property type="protein sequence ID" value="ALV86681.1"/>
    <property type="molecule type" value="Genomic_DNA"/>
</dbReference>
<dbReference type="PRINTS" id="PR00606">
    <property type="entry name" value="CYTCHROMECID"/>
</dbReference>